<dbReference type="Gene3D" id="1.25.40.10">
    <property type="entry name" value="Tetratricopeptide repeat domain"/>
    <property type="match status" value="1"/>
</dbReference>
<dbReference type="InterPro" id="IPR011990">
    <property type="entry name" value="TPR-like_helical_dom_sf"/>
</dbReference>
<proteinExistence type="predicted"/>
<comment type="caution">
    <text evidence="1">The sequence shown here is derived from an EMBL/GenBank/DDBJ whole genome shotgun (WGS) entry which is preliminary data.</text>
</comment>
<sequence>MQRYPMLRSPWPSCLLFKFEPNVSKNLTSNFENISCHSTKGQILSIEAILAIQTLKCLHLTNPRNLADMESNTLMRLIKFDLVATLWELLRQQECALALRFFSTLRSEYSEADYSLYAKIV</sequence>
<dbReference type="EMBL" id="JBGMDY010000004">
    <property type="protein sequence ID" value="KAL2337130.1"/>
    <property type="molecule type" value="Genomic_DNA"/>
</dbReference>
<gene>
    <name evidence="1" type="ORF">Fmac_011576</name>
</gene>
<organism evidence="1 2">
    <name type="scientific">Flemingia macrophylla</name>
    <dbReference type="NCBI Taxonomy" id="520843"/>
    <lineage>
        <taxon>Eukaryota</taxon>
        <taxon>Viridiplantae</taxon>
        <taxon>Streptophyta</taxon>
        <taxon>Embryophyta</taxon>
        <taxon>Tracheophyta</taxon>
        <taxon>Spermatophyta</taxon>
        <taxon>Magnoliopsida</taxon>
        <taxon>eudicotyledons</taxon>
        <taxon>Gunneridae</taxon>
        <taxon>Pentapetalae</taxon>
        <taxon>rosids</taxon>
        <taxon>fabids</taxon>
        <taxon>Fabales</taxon>
        <taxon>Fabaceae</taxon>
        <taxon>Papilionoideae</taxon>
        <taxon>50 kb inversion clade</taxon>
        <taxon>NPAAA clade</taxon>
        <taxon>indigoferoid/millettioid clade</taxon>
        <taxon>Phaseoleae</taxon>
        <taxon>Flemingia</taxon>
    </lineage>
</organism>
<evidence type="ECO:0000313" key="2">
    <source>
        <dbReference type="Proteomes" id="UP001603857"/>
    </source>
</evidence>
<protein>
    <submittedName>
        <fullName evidence="1">Uncharacterized protein</fullName>
    </submittedName>
</protein>
<dbReference type="PANTHER" id="PTHR47594:SF3">
    <property type="entry name" value="PROTEIN THYLAKOID ASSEMBLY 8, CHLOROPLASTIC"/>
    <property type="match status" value="1"/>
</dbReference>
<name>A0ABD1MPX4_9FABA</name>
<dbReference type="Proteomes" id="UP001603857">
    <property type="component" value="Unassembled WGS sequence"/>
</dbReference>
<dbReference type="PANTHER" id="PTHR47594">
    <property type="entry name" value="PPR CONTAINING PLANT-LIKE PROTEIN"/>
    <property type="match status" value="1"/>
</dbReference>
<keyword evidence="2" id="KW-1185">Reference proteome</keyword>
<reference evidence="1 2" key="1">
    <citation type="submission" date="2024-08" db="EMBL/GenBank/DDBJ databases">
        <title>Insights into the chromosomal genome structure of Flemingia macrophylla.</title>
        <authorList>
            <person name="Ding Y."/>
            <person name="Zhao Y."/>
            <person name="Bi W."/>
            <person name="Wu M."/>
            <person name="Zhao G."/>
            <person name="Gong Y."/>
            <person name="Li W."/>
            <person name="Zhang P."/>
        </authorList>
    </citation>
    <scope>NUCLEOTIDE SEQUENCE [LARGE SCALE GENOMIC DNA]</scope>
    <source>
        <strain evidence="1">DYQJB</strain>
        <tissue evidence="1">Leaf</tissue>
    </source>
</reference>
<accession>A0ABD1MPX4</accession>
<dbReference type="AlphaFoldDB" id="A0ABD1MPX4"/>
<dbReference type="InterPro" id="IPR044190">
    <property type="entry name" value="THA8-like"/>
</dbReference>
<evidence type="ECO:0000313" key="1">
    <source>
        <dbReference type="EMBL" id="KAL2337130.1"/>
    </source>
</evidence>